<dbReference type="EMBL" id="AJSR01000323">
    <property type="protein sequence ID" value="EKM33350.1"/>
    <property type="molecule type" value="Genomic_DNA"/>
</dbReference>
<feature type="transmembrane region" description="Helical" evidence="1">
    <location>
        <begin position="33"/>
        <end position="50"/>
    </location>
</feature>
<dbReference type="Proteomes" id="UP000008367">
    <property type="component" value="Unassembled WGS sequence"/>
</dbReference>
<evidence type="ECO:0000313" key="2">
    <source>
        <dbReference type="EMBL" id="EKM33350.1"/>
    </source>
</evidence>
<proteinExistence type="predicted"/>
<evidence type="ECO:0000313" key="3">
    <source>
        <dbReference type="Proteomes" id="UP000008367"/>
    </source>
</evidence>
<keyword evidence="1" id="KW-0472">Membrane</keyword>
<organism evidence="2 3">
    <name type="scientific">Vibrio harveyi</name>
    <name type="common">Beneckea harveyi</name>
    <dbReference type="NCBI Taxonomy" id="669"/>
    <lineage>
        <taxon>Bacteria</taxon>
        <taxon>Pseudomonadati</taxon>
        <taxon>Pseudomonadota</taxon>
        <taxon>Gammaproteobacteria</taxon>
        <taxon>Vibrionales</taxon>
        <taxon>Vibrionaceae</taxon>
        <taxon>Vibrio</taxon>
    </lineage>
</organism>
<name>A0A454D400_VIBHA</name>
<feature type="transmembrane region" description="Helical" evidence="1">
    <location>
        <begin position="6"/>
        <end position="26"/>
    </location>
</feature>
<gene>
    <name evidence="2" type="ORF">VCHENC02_1184</name>
</gene>
<reference evidence="2 3" key="1">
    <citation type="submission" date="2012-10" db="EMBL/GenBank/DDBJ databases">
        <title>Genome sequence of Vibrio Cholerae HENC-02.</title>
        <authorList>
            <person name="Eppinger M."/>
            <person name="Hasan N.A."/>
            <person name="Sengamalay N."/>
            <person name="Hine E."/>
            <person name="Su Q."/>
            <person name="Daugherty S.C."/>
            <person name="Young S."/>
            <person name="Sadzewicz L."/>
            <person name="Tallon L."/>
            <person name="Cebula T.A."/>
            <person name="Ravel J."/>
            <person name="Colwell R.R."/>
        </authorList>
    </citation>
    <scope>NUCLEOTIDE SEQUENCE [LARGE SCALE GENOMIC DNA]</scope>
    <source>
        <strain evidence="2 3">HENC-02</strain>
    </source>
</reference>
<dbReference type="AlphaFoldDB" id="A0A454D400"/>
<keyword evidence="1" id="KW-1133">Transmembrane helix</keyword>
<protein>
    <submittedName>
        <fullName evidence="2">Putative membrane protein</fullName>
    </submittedName>
</protein>
<keyword evidence="1" id="KW-0812">Transmembrane</keyword>
<accession>A0A454D400</accession>
<sequence length="80" mass="9180">MADWFVLQGMSNTSILYMVSFLAYAFDLSVKGVVWWMAGLLVLYTVYEFWRVLVVAKRPEFKASALRTTQNANKAFKSDS</sequence>
<comment type="caution">
    <text evidence="2">The sequence shown here is derived from an EMBL/GenBank/DDBJ whole genome shotgun (WGS) entry which is preliminary data.</text>
</comment>
<evidence type="ECO:0000256" key="1">
    <source>
        <dbReference type="SAM" id="Phobius"/>
    </source>
</evidence>